<dbReference type="Proteomes" id="UP000216998">
    <property type="component" value="Unassembled WGS sequence"/>
</dbReference>
<evidence type="ECO:0000313" key="5">
    <source>
        <dbReference type="EMBL" id="OYQ35917.1"/>
    </source>
</evidence>
<proteinExistence type="predicted"/>
<dbReference type="AlphaFoldDB" id="A0A255Z357"/>
<dbReference type="OrthoDB" id="7358214at2"/>
<feature type="coiled-coil region" evidence="1">
    <location>
        <begin position="107"/>
        <end position="134"/>
    </location>
</feature>
<name>A0A255Z357_9PROT</name>
<dbReference type="EMBL" id="NOXU01000024">
    <property type="protein sequence ID" value="OYQ35917.1"/>
    <property type="molecule type" value="Genomic_DNA"/>
</dbReference>
<reference evidence="5 6" key="1">
    <citation type="submission" date="2017-07" db="EMBL/GenBank/DDBJ databases">
        <title>Niveispirillum cyanobacteriorum sp. nov., isolated from cyanobacterial aggregates in a eutrophic lake.</title>
        <authorList>
            <person name="Cai H."/>
        </authorList>
    </citation>
    <scope>NUCLEOTIDE SEQUENCE [LARGE SCALE GENOMIC DNA]</scope>
    <source>
        <strain evidence="6">TH1-14</strain>
    </source>
</reference>
<keyword evidence="6" id="KW-1185">Reference proteome</keyword>
<dbReference type="InterPro" id="IPR021255">
    <property type="entry name" value="DUF2807"/>
</dbReference>
<feature type="transmembrane region" description="Helical" evidence="3">
    <location>
        <begin position="23"/>
        <end position="44"/>
    </location>
</feature>
<keyword evidence="3" id="KW-0472">Membrane</keyword>
<keyword evidence="3" id="KW-1133">Transmembrane helix</keyword>
<dbReference type="Gene3D" id="2.160.20.120">
    <property type="match status" value="1"/>
</dbReference>
<dbReference type="Pfam" id="PF10988">
    <property type="entry name" value="DUF2807"/>
    <property type="match status" value="1"/>
</dbReference>
<dbReference type="RefSeq" id="WP_094454935.1">
    <property type="nucleotide sequence ID" value="NZ_NOXU01000024.1"/>
</dbReference>
<gene>
    <name evidence="5" type="ORF">CHU95_06560</name>
</gene>
<evidence type="ECO:0000313" key="6">
    <source>
        <dbReference type="Proteomes" id="UP000216998"/>
    </source>
</evidence>
<feature type="domain" description="Putative auto-transporter adhesin head GIN" evidence="4">
    <location>
        <begin position="189"/>
        <end position="347"/>
    </location>
</feature>
<feature type="compositionally biased region" description="Pro residues" evidence="2">
    <location>
        <begin position="63"/>
        <end position="72"/>
    </location>
</feature>
<accession>A0A255Z357</accession>
<keyword evidence="1" id="KW-0175">Coiled coil</keyword>
<evidence type="ECO:0000259" key="4">
    <source>
        <dbReference type="Pfam" id="PF10988"/>
    </source>
</evidence>
<organism evidence="5 6">
    <name type="scientific">Niveispirillum lacus</name>
    <dbReference type="NCBI Taxonomy" id="1981099"/>
    <lineage>
        <taxon>Bacteria</taxon>
        <taxon>Pseudomonadati</taxon>
        <taxon>Pseudomonadota</taxon>
        <taxon>Alphaproteobacteria</taxon>
        <taxon>Rhodospirillales</taxon>
        <taxon>Azospirillaceae</taxon>
        <taxon>Niveispirillum</taxon>
    </lineage>
</organism>
<feature type="compositionally biased region" description="Basic and acidic residues" evidence="2">
    <location>
        <begin position="50"/>
        <end position="62"/>
    </location>
</feature>
<comment type="caution">
    <text evidence="5">The sequence shown here is derived from an EMBL/GenBank/DDBJ whole genome shotgun (WGS) entry which is preliminary data.</text>
</comment>
<evidence type="ECO:0000256" key="3">
    <source>
        <dbReference type="SAM" id="Phobius"/>
    </source>
</evidence>
<evidence type="ECO:0000256" key="2">
    <source>
        <dbReference type="SAM" id="MobiDB-lite"/>
    </source>
</evidence>
<sequence length="428" mass="43911">MDGALSNPLPASLSNRPRLTPGVPAGGIAAILLALGIVGWGLAVGDSDGPQERHGSHFDIREPPAPPEPPEAPDMRVNPDVNPQMVERAVRDAMRGVEVDATRMEALREAQVGLAEAQRELAAAREELQRQGADAPAIAEGALRLAEMGVAAAAGAAKGAQDQVGMAEGSVMQSFDAPKGVQLVNIGGDISIERSSRADKVKVEIDNGANGLDLDVTDGVLTLRGRNDPQTGHASIRMTLPSDTDLTVAGLAGDLSIGGRSGAKLSVQLLRGDVSAERVGALSVDILESGTVSVERVDGPLNFRVQGAGELSVERAETAKLEVSGHATVSVGRVNDSLAVSIPGHAEMDIGRVNGPIRVDFPGAGRISIGEGEGELEAQVTGAGSLEFNGTAINPTVLASGAGNVHIARHQGMANIRNTGTGKTYVGD</sequence>
<protein>
    <recommendedName>
        <fullName evidence="4">Putative auto-transporter adhesin head GIN domain-containing protein</fullName>
    </recommendedName>
</protein>
<feature type="region of interest" description="Disordered" evidence="2">
    <location>
        <begin position="48"/>
        <end position="77"/>
    </location>
</feature>
<evidence type="ECO:0000256" key="1">
    <source>
        <dbReference type="SAM" id="Coils"/>
    </source>
</evidence>
<keyword evidence="3" id="KW-0812">Transmembrane</keyword>